<feature type="transmembrane region" description="Helical" evidence="17">
    <location>
        <begin position="1177"/>
        <end position="1195"/>
    </location>
</feature>
<feature type="transmembrane region" description="Helical" evidence="17">
    <location>
        <begin position="940"/>
        <end position="966"/>
    </location>
</feature>
<keyword evidence="12 17" id="KW-1133">Transmembrane helix</keyword>
<keyword evidence="7 17" id="KW-0812">Transmembrane</keyword>
<evidence type="ECO:0000256" key="11">
    <source>
        <dbReference type="ARBA" id="ARBA00022967"/>
    </source>
</evidence>
<keyword evidence="6" id="KW-0926">Vacuole</keyword>
<feature type="transmembrane region" description="Helical" evidence="17">
    <location>
        <begin position="30"/>
        <end position="53"/>
    </location>
</feature>
<dbReference type="FunFam" id="3.40.50.300:FF:000074">
    <property type="entry name" value="Multidrug resistance-associated protein 5 isoform 1"/>
    <property type="match status" value="1"/>
</dbReference>
<evidence type="ECO:0000256" key="9">
    <source>
        <dbReference type="ARBA" id="ARBA00022741"/>
    </source>
</evidence>
<evidence type="ECO:0000256" key="13">
    <source>
        <dbReference type="ARBA" id="ARBA00023136"/>
    </source>
</evidence>
<dbReference type="GO" id="GO:0015431">
    <property type="term" value="F:ABC-type glutathione S-conjugate transporter activity"/>
    <property type="evidence" value="ECO:0007669"/>
    <property type="project" value="UniProtKB-EC"/>
</dbReference>
<dbReference type="SUPFAM" id="SSF90123">
    <property type="entry name" value="ABC transporter transmembrane region"/>
    <property type="match status" value="2"/>
</dbReference>
<dbReference type="Proteomes" id="UP001107558">
    <property type="component" value="Chromosome 2"/>
</dbReference>
<dbReference type="SMART" id="SM00382">
    <property type="entry name" value="AAA"/>
    <property type="match status" value="2"/>
</dbReference>
<feature type="transmembrane region" description="Helical" evidence="17">
    <location>
        <begin position="303"/>
        <end position="324"/>
    </location>
</feature>
<dbReference type="PANTHER" id="PTHR24223:SF443">
    <property type="entry name" value="MULTIDRUG-RESISTANCE LIKE PROTEIN 1, ISOFORM I"/>
    <property type="match status" value="1"/>
</dbReference>
<evidence type="ECO:0000256" key="2">
    <source>
        <dbReference type="ARBA" id="ARBA00004651"/>
    </source>
</evidence>
<dbReference type="PROSITE" id="PS50929">
    <property type="entry name" value="ABC_TM1F"/>
    <property type="match status" value="2"/>
</dbReference>
<comment type="caution">
    <text evidence="20">The sequence shown here is derived from an EMBL/GenBank/DDBJ whole genome shotgun (WGS) entry which is preliminary data.</text>
</comment>
<keyword evidence="9" id="KW-0547">Nucleotide-binding</keyword>
<dbReference type="SUPFAM" id="SSF52540">
    <property type="entry name" value="P-loop containing nucleoside triphosphate hydrolases"/>
    <property type="match status" value="2"/>
</dbReference>
<evidence type="ECO:0000256" key="6">
    <source>
        <dbReference type="ARBA" id="ARBA00022554"/>
    </source>
</evidence>
<accession>A0A9J6C2L4</accession>
<dbReference type="FunFam" id="3.40.50.300:FF:000293">
    <property type="entry name" value="ATP binding cassette subfamily C member 1"/>
    <property type="match status" value="1"/>
</dbReference>
<protein>
    <recommendedName>
        <fullName evidence="14">ABC-type glutathione-S-conjugate transporter</fullName>
        <ecNumber evidence="14">7.6.2.3</ecNumber>
    </recommendedName>
</protein>
<keyword evidence="8" id="KW-0677">Repeat</keyword>
<dbReference type="InterPro" id="IPR005292">
    <property type="entry name" value="MRP"/>
</dbReference>
<dbReference type="CDD" id="cd03244">
    <property type="entry name" value="ABCC_MRP_domain2"/>
    <property type="match status" value="1"/>
</dbReference>
<feature type="transmembrane region" description="Helical" evidence="17">
    <location>
        <begin position="1067"/>
        <end position="1084"/>
    </location>
</feature>
<dbReference type="GO" id="GO:0016887">
    <property type="term" value="F:ATP hydrolysis activity"/>
    <property type="evidence" value="ECO:0007669"/>
    <property type="project" value="InterPro"/>
</dbReference>
<evidence type="ECO:0000256" key="15">
    <source>
        <dbReference type="ARBA" id="ARBA00047523"/>
    </source>
</evidence>
<dbReference type="PROSITE" id="PS50893">
    <property type="entry name" value="ABC_TRANSPORTER_2"/>
    <property type="match status" value="2"/>
</dbReference>
<dbReference type="GO" id="GO:0005886">
    <property type="term" value="C:plasma membrane"/>
    <property type="evidence" value="ECO:0007669"/>
    <property type="project" value="UniProtKB-SubCell"/>
</dbReference>
<dbReference type="InterPro" id="IPR050173">
    <property type="entry name" value="ABC_transporter_C-like"/>
</dbReference>
<dbReference type="Gene3D" id="1.20.1560.10">
    <property type="entry name" value="ABC transporter type 1, transmembrane domain"/>
    <property type="match status" value="2"/>
</dbReference>
<keyword evidence="10" id="KW-0067">ATP-binding</keyword>
<feature type="domain" description="ABC transmembrane type-1" evidence="19">
    <location>
        <begin position="946"/>
        <end position="1228"/>
    </location>
</feature>
<dbReference type="Gene3D" id="3.40.50.300">
    <property type="entry name" value="P-loop containing nucleotide triphosphate hydrolases"/>
    <property type="match status" value="2"/>
</dbReference>
<feature type="transmembrane region" description="Helical" evidence="17">
    <location>
        <begin position="523"/>
        <end position="549"/>
    </location>
</feature>
<evidence type="ECO:0000256" key="4">
    <source>
        <dbReference type="ARBA" id="ARBA00022448"/>
    </source>
</evidence>
<dbReference type="InterPro" id="IPR003593">
    <property type="entry name" value="AAA+_ATPase"/>
</dbReference>
<feature type="region of interest" description="Disordered" evidence="16">
    <location>
        <begin position="870"/>
        <end position="920"/>
    </location>
</feature>
<dbReference type="Pfam" id="PF24357">
    <property type="entry name" value="TMD0_ABC"/>
    <property type="match status" value="1"/>
</dbReference>
<feature type="transmembrane region" description="Helical" evidence="17">
    <location>
        <begin position="344"/>
        <end position="366"/>
    </location>
</feature>
<dbReference type="FunFam" id="1.20.1560.10:FF:000020">
    <property type="entry name" value="ABC metal ion transporter"/>
    <property type="match status" value="1"/>
</dbReference>
<reference evidence="20" key="1">
    <citation type="submission" date="2021-03" db="EMBL/GenBank/DDBJ databases">
        <title>Chromosome level genome of the anhydrobiotic midge Polypedilum vanderplanki.</title>
        <authorList>
            <person name="Yoshida Y."/>
            <person name="Kikawada T."/>
            <person name="Gusev O."/>
        </authorList>
    </citation>
    <scope>NUCLEOTIDE SEQUENCE</scope>
    <source>
        <strain evidence="20">NIAS01</strain>
        <tissue evidence="20">Whole body or cell culture</tissue>
    </source>
</reference>
<dbReference type="Pfam" id="PF00005">
    <property type="entry name" value="ABC_tran"/>
    <property type="match status" value="2"/>
</dbReference>
<keyword evidence="11" id="KW-1278">Translocase</keyword>
<feature type="compositionally biased region" description="Basic and acidic residues" evidence="16">
    <location>
        <begin position="900"/>
        <end position="919"/>
    </location>
</feature>
<dbReference type="GO" id="GO:0005774">
    <property type="term" value="C:vacuolar membrane"/>
    <property type="evidence" value="ECO:0007669"/>
    <property type="project" value="UniProtKB-SubCell"/>
</dbReference>
<feature type="domain" description="ABC transmembrane type-1" evidence="19">
    <location>
        <begin position="304"/>
        <end position="587"/>
    </location>
</feature>
<evidence type="ECO:0000313" key="21">
    <source>
        <dbReference type="Proteomes" id="UP001107558"/>
    </source>
</evidence>
<comment type="catalytic activity">
    <reaction evidence="15">
        <text>leukotriene C4(in) + ATP + H2O = leukotriene C4(out) + ADP + phosphate + H(+)</text>
        <dbReference type="Rhea" id="RHEA:38963"/>
        <dbReference type="ChEBI" id="CHEBI:15377"/>
        <dbReference type="ChEBI" id="CHEBI:15378"/>
        <dbReference type="ChEBI" id="CHEBI:30616"/>
        <dbReference type="ChEBI" id="CHEBI:43474"/>
        <dbReference type="ChEBI" id="CHEBI:57973"/>
        <dbReference type="ChEBI" id="CHEBI:456216"/>
    </reaction>
    <physiologicalReaction direction="left-to-right" evidence="15">
        <dbReference type="Rhea" id="RHEA:38964"/>
    </physiologicalReaction>
</comment>
<feature type="transmembrane region" description="Helical" evidence="17">
    <location>
        <begin position="65"/>
        <end position="90"/>
    </location>
</feature>
<feature type="transmembrane region" description="Helical" evidence="17">
    <location>
        <begin position="446"/>
        <end position="468"/>
    </location>
</feature>
<dbReference type="GO" id="GO:0005524">
    <property type="term" value="F:ATP binding"/>
    <property type="evidence" value="ECO:0007669"/>
    <property type="project" value="UniProtKB-KW"/>
</dbReference>
<dbReference type="InterPro" id="IPR017871">
    <property type="entry name" value="ABC_transporter-like_CS"/>
</dbReference>
<dbReference type="CDD" id="cd18595">
    <property type="entry name" value="ABC_6TM_MRP1_2_3_6_D1_like"/>
    <property type="match status" value="1"/>
</dbReference>
<comment type="subcellular location">
    <subcellularLocation>
        <location evidence="2">Cell membrane</location>
        <topology evidence="2">Multi-pass membrane protein</topology>
    </subcellularLocation>
    <subcellularLocation>
        <location evidence="1">Vacuole membrane</location>
        <topology evidence="1">Multi-pass membrane protein</topology>
    </subcellularLocation>
</comment>
<dbReference type="InterPro" id="IPR027417">
    <property type="entry name" value="P-loop_NTPase"/>
</dbReference>
<evidence type="ECO:0000256" key="14">
    <source>
        <dbReference type="ARBA" id="ARBA00024220"/>
    </source>
</evidence>
<feature type="domain" description="ABC transporter" evidence="18">
    <location>
        <begin position="1263"/>
        <end position="1497"/>
    </location>
</feature>
<feature type="transmembrane region" description="Helical" evidence="17">
    <location>
        <begin position="96"/>
        <end position="119"/>
    </location>
</feature>
<dbReference type="EC" id="7.6.2.3" evidence="14"/>
<evidence type="ECO:0000256" key="10">
    <source>
        <dbReference type="ARBA" id="ARBA00022840"/>
    </source>
</evidence>
<dbReference type="OrthoDB" id="6500128at2759"/>
<evidence type="ECO:0000256" key="1">
    <source>
        <dbReference type="ARBA" id="ARBA00004128"/>
    </source>
</evidence>
<evidence type="ECO:0000256" key="12">
    <source>
        <dbReference type="ARBA" id="ARBA00022989"/>
    </source>
</evidence>
<organism evidence="20 21">
    <name type="scientific">Polypedilum vanderplanki</name>
    <name type="common">Sleeping chironomid midge</name>
    <dbReference type="NCBI Taxonomy" id="319348"/>
    <lineage>
        <taxon>Eukaryota</taxon>
        <taxon>Metazoa</taxon>
        <taxon>Ecdysozoa</taxon>
        <taxon>Arthropoda</taxon>
        <taxon>Hexapoda</taxon>
        <taxon>Insecta</taxon>
        <taxon>Pterygota</taxon>
        <taxon>Neoptera</taxon>
        <taxon>Endopterygota</taxon>
        <taxon>Diptera</taxon>
        <taxon>Nematocera</taxon>
        <taxon>Chironomoidea</taxon>
        <taxon>Chironomidae</taxon>
        <taxon>Chironominae</taxon>
        <taxon>Polypedilum</taxon>
        <taxon>Polypedilum</taxon>
    </lineage>
</organism>
<evidence type="ECO:0000256" key="16">
    <source>
        <dbReference type="SAM" id="MobiDB-lite"/>
    </source>
</evidence>
<evidence type="ECO:0000256" key="3">
    <source>
        <dbReference type="ARBA" id="ARBA00009726"/>
    </source>
</evidence>
<gene>
    <name evidence="20" type="ORF">PVAND_006114</name>
</gene>
<keyword evidence="4" id="KW-0813">Transport</keyword>
<dbReference type="PANTHER" id="PTHR24223">
    <property type="entry name" value="ATP-BINDING CASSETTE SUB-FAMILY C"/>
    <property type="match status" value="1"/>
</dbReference>
<dbReference type="FunFam" id="1.20.1560.10:FF:000001">
    <property type="entry name" value="ATP-binding cassette subfamily C member 1"/>
    <property type="match status" value="1"/>
</dbReference>
<feature type="transmembrane region" description="Helical" evidence="17">
    <location>
        <begin position="561"/>
        <end position="586"/>
    </location>
</feature>
<dbReference type="NCBIfam" id="TIGR00957">
    <property type="entry name" value="MRP_assoc_pro"/>
    <property type="match status" value="1"/>
</dbReference>
<feature type="transmembrane region" description="Helical" evidence="17">
    <location>
        <begin position="131"/>
        <end position="153"/>
    </location>
</feature>
<dbReference type="CDD" id="cd03250">
    <property type="entry name" value="ABCC_MRP_domain1"/>
    <property type="match status" value="1"/>
</dbReference>
<dbReference type="InterPro" id="IPR003439">
    <property type="entry name" value="ABC_transporter-like_ATP-bd"/>
</dbReference>
<keyword evidence="21" id="KW-1185">Reference proteome</keyword>
<evidence type="ECO:0000259" key="19">
    <source>
        <dbReference type="PROSITE" id="PS50929"/>
    </source>
</evidence>
<evidence type="ECO:0000256" key="8">
    <source>
        <dbReference type="ARBA" id="ARBA00022737"/>
    </source>
</evidence>
<dbReference type="CDD" id="cd18603">
    <property type="entry name" value="ABC_6TM_MRP1_2_3_6_D2_like"/>
    <property type="match status" value="1"/>
</dbReference>
<feature type="domain" description="ABC transporter" evidence="18">
    <location>
        <begin position="618"/>
        <end position="841"/>
    </location>
</feature>
<sequence>MSSDQGFCPDELWDTDLTWRTDDPRFTECFMHVALVWGPCLFLAFFSLFDVYFRSKSRYSDIPWSFLNLFKMLLAILLIALSATELAIILTTDATIYNVQITTASIKIATFVLVLILQYYHKIKGHRTSGLLFNFWLLLMVFAIPELLFTINYRTQDTQWEQFQYISYIVYFSIICVMLFANFFADKAPRHTTYRKYANPSPELHSSFIRQVFFQWFDKTCWVGWRRTLEEKDIYDINPDDASEELVPPFDKYFNESVEKARRKEQQLKKKNGEKQSTEVTETWRRTNGSILGAMVKAYGGPFWFAGFLQLIINGLTFASPLLLNELITYVALSSIFPLPAWQGWAMVVGFFLVSFFTAIFNGLYYKATFLVGFRIRTGLISAIYRKALRISSAAKKDTTVGEIVNLMAVDAQRFFELISYVHILWSGPLIIGVAIYFIWEQLNYGVIAGVLVMILITPLSGIIAAKLRNLQVEQMKIKDERVKSMNEILNGMKVLKLYAWEPSFEKLILGIREKEMVVLRKAAVLNAGTYFVWTLAPFLVQLASYITYVLLGGRLDANKAFVSAALFNILRFPMAMFPMMIAFMAQAWVSVKRINNFLNSEEIDPNNVTRYKSEYALQILHGTFTWGGETTTLKNINMKVKKGNLTAIVGSVGSGKTSLISALLGEMQKLDGSVNVDGSIAYVPQQAWIQNATLKDNIIFGRPFNKEWYNKVIDACALRADLAMLPGGDQTEIGEKGINLSGGQKQRVALARAVYSQAEVFLFDDPLSAVDSHVGKHIFDNVLGENGLLKGKSRLLVTHAVVYLPKVDEIYVMVNGEITESGSYKQLLAEKGAFSEFLTQHIQEIDDDEELQVLQETVQDDNLKKMLERQQSTMSSVSSNPEKSSLSGSIRRRKTSQRRQSEKSLKEIEEKPKARLTETEEAATGAVGIKVYIRYFQSIGILLSIGAVLSNAVNSGASIGASLWLEEWTNDSRVLEDDPIDMWWRNFYMIIYAILGLAQALALLITSLIFAIGCLRAARDLHAKLLFNVLRLPMSFFDTTPLGRVLNRFSKDLDVIDNVLPMTMRFWMVMFFAVLSVFVVISYSTPMFLAVAIPMIFLYYFIQRFYVSTSRQLKRIESITRSPIYTHFSETITGQSTIRAYGEENRFTLESEKRVDYNQMMSYPSIIANRWLGVRLEILGAVIVFFAAFFALIFDIGPSTVGLSISYALQVSSTLNMLCRMTTEVETNIVAIERLDEYSDEKQEAPWKTIDVDETWPQKGVVEFRDFQVRYREGLELVLKGITFNVNTLEKIGIVGRTGAGKSSLTLSLFRIIEAAGGKIIIDGIDISTIGLHSLRSRLTIIPQDLVLFSGSLRMNIDPFNSYSDDAIWKALEQSHLKTFVKGLNDGLEYKIAEGGENLSVGQRQLVCLARALLRKTKVLILDEATAAIDIETDELIQNTIRTQFKDCTILTIAHRLNTIMDSDRIIVLDKGEIAEFDTVDALLSNKDSIFYGMAKNAGLVNTTADMTIDEAIDEAFRIDDDDNNKNETTRM</sequence>
<feature type="transmembrane region" description="Helical" evidence="17">
    <location>
        <begin position="165"/>
        <end position="185"/>
    </location>
</feature>
<feature type="transmembrane region" description="Helical" evidence="17">
    <location>
        <begin position="418"/>
        <end position="440"/>
    </location>
</feature>
<dbReference type="PROSITE" id="PS00211">
    <property type="entry name" value="ABC_TRANSPORTER_1"/>
    <property type="match status" value="2"/>
</dbReference>
<evidence type="ECO:0000256" key="5">
    <source>
        <dbReference type="ARBA" id="ARBA00022475"/>
    </source>
</evidence>
<evidence type="ECO:0000256" key="17">
    <source>
        <dbReference type="SAM" id="Phobius"/>
    </source>
</evidence>
<dbReference type="InterPro" id="IPR056227">
    <property type="entry name" value="TMD0_ABC"/>
</dbReference>
<proteinExistence type="inferred from homology"/>
<feature type="transmembrane region" description="Helical" evidence="17">
    <location>
        <begin position="988"/>
        <end position="1016"/>
    </location>
</feature>
<feature type="compositionally biased region" description="Polar residues" evidence="16">
    <location>
        <begin position="870"/>
        <end position="889"/>
    </location>
</feature>
<evidence type="ECO:0000259" key="18">
    <source>
        <dbReference type="PROSITE" id="PS50893"/>
    </source>
</evidence>
<dbReference type="InterPro" id="IPR011527">
    <property type="entry name" value="ABC1_TM_dom"/>
</dbReference>
<keyword evidence="13 17" id="KW-0472">Membrane</keyword>
<dbReference type="Pfam" id="PF00664">
    <property type="entry name" value="ABC_membrane"/>
    <property type="match status" value="2"/>
</dbReference>
<dbReference type="InterPro" id="IPR036640">
    <property type="entry name" value="ABC1_TM_sf"/>
</dbReference>
<keyword evidence="5" id="KW-1003">Cell membrane</keyword>
<evidence type="ECO:0000313" key="20">
    <source>
        <dbReference type="EMBL" id="KAG5676266.1"/>
    </source>
</evidence>
<evidence type="ECO:0000256" key="7">
    <source>
        <dbReference type="ARBA" id="ARBA00022692"/>
    </source>
</evidence>
<dbReference type="GO" id="GO:0000323">
    <property type="term" value="C:lytic vacuole"/>
    <property type="evidence" value="ECO:0007669"/>
    <property type="project" value="UniProtKB-ARBA"/>
</dbReference>
<comment type="similarity">
    <text evidence="3">Belongs to the ABC transporter superfamily. ABCC family. Conjugate transporter (TC 3.A.1.208) subfamily.</text>
</comment>
<name>A0A9J6C2L4_POLVA</name>
<feature type="transmembrane region" description="Helical" evidence="17">
    <location>
        <begin position="1090"/>
        <end position="1108"/>
    </location>
</feature>
<dbReference type="EMBL" id="JADBJN010000002">
    <property type="protein sequence ID" value="KAG5676266.1"/>
    <property type="molecule type" value="Genomic_DNA"/>
</dbReference>